<evidence type="ECO:0000313" key="2">
    <source>
        <dbReference type="EMBL" id="RPD84980.1"/>
    </source>
</evidence>
<dbReference type="Proteomes" id="UP000272412">
    <property type="component" value="Unassembled WGS sequence"/>
</dbReference>
<proteinExistence type="predicted"/>
<name>A0A3N4MZA4_9NEIS</name>
<evidence type="ECO:0000256" key="1">
    <source>
        <dbReference type="SAM" id="Phobius"/>
    </source>
</evidence>
<sequence>MTTNCEVGSEIQAIQYSFWWGGLAFVNGFLQELLFMGLAFAAVRQHSSVAIGYIYADILIWLSLV</sequence>
<feature type="transmembrane region" description="Helical" evidence="1">
    <location>
        <begin position="18"/>
        <end position="41"/>
    </location>
</feature>
<keyword evidence="1" id="KW-1133">Transmembrane helix</keyword>
<keyword evidence="1" id="KW-0472">Membrane</keyword>
<accession>A0A3N4MZA4</accession>
<organism evidence="2 3">
    <name type="scientific">Neisseria weixii</name>
    <dbReference type="NCBI Taxonomy" id="1853276"/>
    <lineage>
        <taxon>Bacteria</taxon>
        <taxon>Pseudomonadati</taxon>
        <taxon>Pseudomonadota</taxon>
        <taxon>Betaproteobacteria</taxon>
        <taxon>Neisseriales</taxon>
        <taxon>Neisseriaceae</taxon>
        <taxon>Neisseria</taxon>
    </lineage>
</organism>
<reference evidence="2 3" key="1">
    <citation type="submission" date="2018-11" db="EMBL/GenBank/DDBJ databases">
        <title>Neisseria weixii sp. nov. isolated from the rectal contents of plateau pika (Ochotona cruzoniae).</title>
        <authorList>
            <person name="Zhang G."/>
        </authorList>
    </citation>
    <scope>NUCLEOTIDE SEQUENCE [LARGE SCALE GENOMIC DNA]</scope>
    <source>
        <strain evidence="2 3">10009</strain>
    </source>
</reference>
<dbReference type="AlphaFoldDB" id="A0A3N4MZA4"/>
<protein>
    <submittedName>
        <fullName evidence="2">Uncharacterized protein</fullName>
    </submittedName>
</protein>
<comment type="caution">
    <text evidence="2">The sequence shown here is derived from an EMBL/GenBank/DDBJ whole genome shotgun (WGS) entry which is preliminary data.</text>
</comment>
<dbReference type="EMBL" id="RPFL01000029">
    <property type="protein sequence ID" value="RPD84980.1"/>
    <property type="molecule type" value="Genomic_DNA"/>
</dbReference>
<evidence type="ECO:0000313" key="3">
    <source>
        <dbReference type="Proteomes" id="UP000272412"/>
    </source>
</evidence>
<keyword evidence="3" id="KW-1185">Reference proteome</keyword>
<gene>
    <name evidence="2" type="ORF">EGK74_09900</name>
</gene>
<keyword evidence="1" id="KW-0812">Transmembrane</keyword>